<comment type="caution">
    <text evidence="1">The sequence shown here is derived from an EMBL/GenBank/DDBJ whole genome shotgun (WGS) entry which is preliminary data.</text>
</comment>
<proteinExistence type="predicted"/>
<dbReference type="Pfam" id="PF02643">
    <property type="entry name" value="DUF192"/>
    <property type="match status" value="1"/>
</dbReference>
<name>A0A7Y6A1V5_9CELL</name>
<dbReference type="AlphaFoldDB" id="A0A7Y6A1V5"/>
<keyword evidence="2" id="KW-1185">Reference proteome</keyword>
<protein>
    <submittedName>
        <fullName evidence="1">DUF192 domain-containing protein</fullName>
    </submittedName>
</protein>
<dbReference type="InterPro" id="IPR038695">
    <property type="entry name" value="Saro_0823-like_sf"/>
</dbReference>
<dbReference type="RefSeq" id="WP_175348067.1">
    <property type="nucleotide sequence ID" value="NZ_JABMCI010000066.1"/>
</dbReference>
<dbReference type="Gene3D" id="2.60.120.1140">
    <property type="entry name" value="Protein of unknown function DUF192"/>
    <property type="match status" value="1"/>
</dbReference>
<evidence type="ECO:0000313" key="2">
    <source>
        <dbReference type="Proteomes" id="UP000565724"/>
    </source>
</evidence>
<dbReference type="EMBL" id="JABMCI010000066">
    <property type="protein sequence ID" value="NUU18147.1"/>
    <property type="molecule type" value="Genomic_DNA"/>
</dbReference>
<dbReference type="Proteomes" id="UP000565724">
    <property type="component" value="Unassembled WGS sequence"/>
</dbReference>
<evidence type="ECO:0000313" key="1">
    <source>
        <dbReference type="EMBL" id="NUU18147.1"/>
    </source>
</evidence>
<organism evidence="1 2">
    <name type="scientific">Cellulomonas humilata</name>
    <dbReference type="NCBI Taxonomy" id="144055"/>
    <lineage>
        <taxon>Bacteria</taxon>
        <taxon>Bacillati</taxon>
        <taxon>Actinomycetota</taxon>
        <taxon>Actinomycetes</taxon>
        <taxon>Micrococcales</taxon>
        <taxon>Cellulomonadaceae</taxon>
        <taxon>Cellulomonas</taxon>
    </lineage>
</organism>
<gene>
    <name evidence="1" type="ORF">HP550_12895</name>
</gene>
<reference evidence="1 2" key="1">
    <citation type="submission" date="2020-05" db="EMBL/GenBank/DDBJ databases">
        <title>Genome Sequencing of Type Strains.</title>
        <authorList>
            <person name="Lemaire J.F."/>
            <person name="Inderbitzin P."/>
            <person name="Gregorio O.A."/>
            <person name="Collins S.B."/>
            <person name="Wespe N."/>
            <person name="Knight-Connoni V."/>
        </authorList>
    </citation>
    <scope>NUCLEOTIDE SEQUENCE [LARGE SCALE GENOMIC DNA]</scope>
    <source>
        <strain evidence="1 2">ATCC 25174</strain>
    </source>
</reference>
<sequence>MATVEVADTWRARLRGLLGRTELPEALWLEPESSVHGVGMRVALDVALLDGSGVVTHTLVLRPWGLTWPRRGVVAVVEAPRGSFERWGLHPGSVVARGSSTVTQGS</sequence>
<dbReference type="InterPro" id="IPR003795">
    <property type="entry name" value="DUF192"/>
</dbReference>
<accession>A0A7Y6A1V5</accession>